<protein>
    <submittedName>
        <fullName evidence="8">Pyruvate transporter 0</fullName>
    </submittedName>
</protein>
<feature type="transmembrane region" description="Helical" evidence="6">
    <location>
        <begin position="181"/>
        <end position="204"/>
    </location>
</feature>
<dbReference type="GO" id="GO:0016020">
    <property type="term" value="C:membrane"/>
    <property type="evidence" value="ECO:0007669"/>
    <property type="project" value="UniProtKB-SubCell"/>
</dbReference>
<keyword evidence="4 6" id="KW-0472">Membrane</keyword>
<dbReference type="OrthoDB" id="245121at2759"/>
<feature type="transmembrane region" description="Helical" evidence="6">
    <location>
        <begin position="357"/>
        <end position="375"/>
    </location>
</feature>
<feature type="transmembrane region" description="Helical" evidence="6">
    <location>
        <begin position="434"/>
        <end position="454"/>
    </location>
</feature>
<dbReference type="EMBL" id="MKGL01000701">
    <property type="protein sequence ID" value="RNE96364.1"/>
    <property type="molecule type" value="Genomic_DNA"/>
</dbReference>
<comment type="subcellular location">
    <subcellularLocation>
        <location evidence="1">Membrane</location>
        <topology evidence="1">Multi-pass membrane protein</topology>
    </subcellularLocation>
</comment>
<dbReference type="InterPro" id="IPR036259">
    <property type="entry name" value="MFS_trans_sf"/>
</dbReference>
<feature type="compositionally biased region" description="Basic and acidic residues" evidence="5">
    <location>
        <begin position="577"/>
        <end position="596"/>
    </location>
</feature>
<feature type="transmembrane region" description="Helical" evidence="6">
    <location>
        <begin position="76"/>
        <end position="94"/>
    </location>
</feature>
<feature type="transmembrane region" description="Helical" evidence="6">
    <location>
        <begin position="270"/>
        <end position="292"/>
    </location>
</feature>
<keyword evidence="8" id="KW-0670">Pyruvate</keyword>
<feature type="transmembrane region" description="Helical" evidence="6">
    <location>
        <begin position="493"/>
        <end position="512"/>
    </location>
</feature>
<feature type="transmembrane region" description="Helical" evidence="6">
    <location>
        <begin position="50"/>
        <end position="69"/>
    </location>
</feature>
<feature type="domain" description="Nodulin-like" evidence="7">
    <location>
        <begin position="13"/>
        <end position="163"/>
    </location>
</feature>
<dbReference type="OMA" id="DGAICFF"/>
<name>A0A3R7KKN8_TRYRA</name>
<feature type="transmembrane region" description="Helical" evidence="6">
    <location>
        <begin position="12"/>
        <end position="30"/>
    </location>
</feature>
<feature type="transmembrane region" description="Helical" evidence="6">
    <location>
        <begin position="240"/>
        <end position="264"/>
    </location>
</feature>
<comment type="caution">
    <text evidence="8">The sequence shown here is derived from an EMBL/GenBank/DDBJ whole genome shotgun (WGS) entry which is preliminary data.</text>
</comment>
<feature type="transmembrane region" description="Helical" evidence="6">
    <location>
        <begin position="106"/>
        <end position="129"/>
    </location>
</feature>
<feature type="transmembrane region" description="Helical" evidence="6">
    <location>
        <begin position="141"/>
        <end position="161"/>
    </location>
</feature>
<evidence type="ECO:0000256" key="3">
    <source>
        <dbReference type="ARBA" id="ARBA00022989"/>
    </source>
</evidence>
<keyword evidence="2 6" id="KW-0812">Transmembrane</keyword>
<evidence type="ECO:0000256" key="1">
    <source>
        <dbReference type="ARBA" id="ARBA00004141"/>
    </source>
</evidence>
<dbReference type="PANTHER" id="PTHR21576">
    <property type="entry name" value="UNCHARACTERIZED NODULIN-LIKE PROTEIN"/>
    <property type="match status" value="1"/>
</dbReference>
<proteinExistence type="predicted"/>
<dbReference type="PANTHER" id="PTHR21576:SF46">
    <property type="entry name" value="NODULIN-LIKE DOMAIN-CONTAINING PROTEIN"/>
    <property type="match status" value="1"/>
</dbReference>
<dbReference type="Proteomes" id="UP000283634">
    <property type="component" value="Unassembled WGS sequence"/>
</dbReference>
<evidence type="ECO:0000313" key="8">
    <source>
        <dbReference type="EMBL" id="RNE96364.1"/>
    </source>
</evidence>
<dbReference type="AlphaFoldDB" id="A0A3R7KKN8"/>
<feature type="transmembrane region" description="Helical" evidence="6">
    <location>
        <begin position="540"/>
        <end position="558"/>
    </location>
</feature>
<dbReference type="Pfam" id="PF06813">
    <property type="entry name" value="Nodulin-like"/>
    <property type="match status" value="1"/>
</dbReference>
<evidence type="ECO:0000256" key="4">
    <source>
        <dbReference type="ARBA" id="ARBA00023136"/>
    </source>
</evidence>
<feature type="region of interest" description="Disordered" evidence="5">
    <location>
        <begin position="313"/>
        <end position="336"/>
    </location>
</feature>
<evidence type="ECO:0000313" key="9">
    <source>
        <dbReference type="Proteomes" id="UP000283634"/>
    </source>
</evidence>
<accession>A0A3R7KKN8</accession>
<organism evidence="8 9">
    <name type="scientific">Trypanosoma rangeli</name>
    <dbReference type="NCBI Taxonomy" id="5698"/>
    <lineage>
        <taxon>Eukaryota</taxon>
        <taxon>Discoba</taxon>
        <taxon>Euglenozoa</taxon>
        <taxon>Kinetoplastea</taxon>
        <taxon>Metakinetoplastina</taxon>
        <taxon>Trypanosomatida</taxon>
        <taxon>Trypanosomatidae</taxon>
        <taxon>Trypanosoma</taxon>
        <taxon>Herpetosoma</taxon>
    </lineage>
</organism>
<dbReference type="Gene3D" id="1.20.1250.20">
    <property type="entry name" value="MFS general substrate transporter like domains"/>
    <property type="match status" value="1"/>
</dbReference>
<dbReference type="GeneID" id="40333764"/>
<sequence length="596" mass="65205">MVLQVDDLFRMRMLVAGVYTALGISSTYGFSLFTDHLKNKYGYSQSDITTISTVGNCVGYCSFLAGMLFDYAGPTVVLPLAGSLGCLGFLLFGLTFDGYVVSKPSVIHFSIFNAILYIGCPAMDVASVMPLMLQFPLDRGYVVLIMKAFNGLGTAVLMAYFNGWFRAADLDNSEDNNYSGYAYFVAAQILLCALVGAWFTRLPMYFPCTWRKKRLSAEELAERKKTLGLYMSQHSPLRRLYIGFGLVFAMLIFSATQSITTAYVKTSHAGYVAISIVALVLMAAFSLMAMPFQFLGRYNPVRPTHMEGIGESDVEQAGEAVTGDSGEEGDTNCKNEVASPAPQYNGSFWSNLLTIDLWAMWLACFGMWGTGTVMQMNAAQIYRSTNHGVFDTRTLTLYVAIMSVGSAIGRMSMGYLDMKLTAWNRAGKTKILTTIALPIGPLLLVVAYLLFGLVPGNALLLPFLLGAVGNGVGWGIGVLAMRILYAKDIGKHYNFCFSSGIVSTIALNRFMFGGMYDAEGRRRGELPSCNAPSCVRKQMFILMFVNVLAIFAAALVHWRFSRFTQAKLAEEASSANEKADVGAAREEPSEPALKQD</sequence>
<keyword evidence="3 6" id="KW-1133">Transmembrane helix</keyword>
<evidence type="ECO:0000256" key="5">
    <source>
        <dbReference type="SAM" id="MobiDB-lite"/>
    </source>
</evidence>
<feature type="transmembrane region" description="Helical" evidence="6">
    <location>
        <begin position="395"/>
        <end position="413"/>
    </location>
</feature>
<feature type="region of interest" description="Disordered" evidence="5">
    <location>
        <begin position="572"/>
        <end position="596"/>
    </location>
</feature>
<evidence type="ECO:0000256" key="2">
    <source>
        <dbReference type="ARBA" id="ARBA00022692"/>
    </source>
</evidence>
<dbReference type="RefSeq" id="XP_029233646.1">
    <property type="nucleotide sequence ID" value="XM_029386491.1"/>
</dbReference>
<feature type="transmembrane region" description="Helical" evidence="6">
    <location>
        <begin position="460"/>
        <end position="481"/>
    </location>
</feature>
<dbReference type="InterPro" id="IPR010658">
    <property type="entry name" value="Nodulin-like"/>
</dbReference>
<dbReference type="SUPFAM" id="SSF103473">
    <property type="entry name" value="MFS general substrate transporter"/>
    <property type="match status" value="2"/>
</dbReference>
<reference evidence="8 9" key="1">
    <citation type="journal article" date="2018" name="BMC Genomics">
        <title>Genomic comparison of Trypanosoma conorhini and Trypanosoma rangeli to Trypanosoma cruzi strains of high and low virulence.</title>
        <authorList>
            <person name="Bradwell K.R."/>
            <person name="Koparde V.N."/>
            <person name="Matveyev A.V."/>
            <person name="Serrano M.G."/>
            <person name="Alves J.M."/>
            <person name="Parikh H."/>
            <person name="Huang B."/>
            <person name="Lee V."/>
            <person name="Espinosa-Alvarez O."/>
            <person name="Ortiz P.A."/>
            <person name="Costa-Martins A.G."/>
            <person name="Teixeira M.M."/>
            <person name="Buck G.A."/>
        </authorList>
    </citation>
    <scope>NUCLEOTIDE SEQUENCE [LARGE SCALE GENOMIC DNA]</scope>
    <source>
        <strain evidence="8 9">AM80</strain>
    </source>
</reference>
<gene>
    <name evidence="8" type="ORF">TraAM80_09831</name>
</gene>
<evidence type="ECO:0000259" key="7">
    <source>
        <dbReference type="Pfam" id="PF06813"/>
    </source>
</evidence>
<keyword evidence="9" id="KW-1185">Reference proteome</keyword>
<dbReference type="VEuPathDB" id="TriTrypDB:TRSC58_03751"/>
<evidence type="ECO:0000256" key="6">
    <source>
        <dbReference type="SAM" id="Phobius"/>
    </source>
</evidence>